<dbReference type="NCBIfam" id="TIGR01727">
    <property type="entry name" value="oligo_HPY"/>
    <property type="match status" value="1"/>
</dbReference>
<dbReference type="PROSITE" id="PS50893">
    <property type="entry name" value="ABC_TRANSPORTER_2"/>
    <property type="match status" value="1"/>
</dbReference>
<evidence type="ECO:0000256" key="3">
    <source>
        <dbReference type="ARBA" id="ARBA00022741"/>
    </source>
</evidence>
<dbReference type="Pfam" id="PF00005">
    <property type="entry name" value="ABC_tran"/>
    <property type="match status" value="1"/>
</dbReference>
<feature type="compositionally biased region" description="Low complexity" evidence="5">
    <location>
        <begin position="394"/>
        <end position="409"/>
    </location>
</feature>
<name>A0A8J3BGP8_9ACTN</name>
<dbReference type="InterPro" id="IPR013563">
    <property type="entry name" value="Oligopep_ABC_C"/>
</dbReference>
<accession>A0A8J3BGP8</accession>
<protein>
    <recommendedName>
        <fullName evidence="6">ABC transporter domain-containing protein</fullName>
    </recommendedName>
</protein>
<dbReference type="AlphaFoldDB" id="A0A8J3BGP8"/>
<dbReference type="InterPro" id="IPR003593">
    <property type="entry name" value="AAA+_ATPase"/>
</dbReference>
<proteinExistence type="inferred from homology"/>
<dbReference type="InterPro" id="IPR003439">
    <property type="entry name" value="ABC_transporter-like_ATP-bd"/>
</dbReference>
<feature type="compositionally biased region" description="Basic and acidic residues" evidence="5">
    <location>
        <begin position="501"/>
        <end position="517"/>
    </location>
</feature>
<sequence>MTASNGEALLSVRGLQKHFPITKGLFKRRVGAVQAVDGLDFDVRAGETLGLVGESGCGKSTTGRLLTRLIEPTGGRVVFEGTDITHLRQGKLRPLRRDLQMIFQDPYSSLNPRHTVGTIVGAPFRIQGVKTEHGVKRAVQDLLSLVGLNPEHYNRYPHEFSGGQRQRIGIARTLALRPRLVIADEPVSALDVSVQAQVVNLMDDLQQEFGLTYVVIAHDLSVVRHISDRVAVMYLGKIVEIADRNDLYAHPRHPYTVALMSAVPVPDPARREAAARERVLLTGDVPSPIDPPSGCRFRTRCWKAQDICAAEPPPLVPGRDGSTSANHLVACHFPVSDDEQQARGGRPSAAAATAARVAQSIEIAAGVPAEAAAAVHAATLAGAPAADPGPPPGAATTADAAAAAGDDGPPAGGPGAPRPSAAVAPGLADARPAAPGAAPADRPDAAAPPAGPAAAPPGDRPGAIPPDSAAELPGDGGEPVARAADRDLTRAPDAPAVVVEKPSREYGVHRPRHAADE</sequence>
<dbReference type="SMART" id="SM00382">
    <property type="entry name" value="AAA"/>
    <property type="match status" value="1"/>
</dbReference>
<organism evidence="7 8">
    <name type="scientific">Pilimelia anulata</name>
    <dbReference type="NCBI Taxonomy" id="53371"/>
    <lineage>
        <taxon>Bacteria</taxon>
        <taxon>Bacillati</taxon>
        <taxon>Actinomycetota</taxon>
        <taxon>Actinomycetes</taxon>
        <taxon>Micromonosporales</taxon>
        <taxon>Micromonosporaceae</taxon>
        <taxon>Pilimelia</taxon>
    </lineage>
</organism>
<evidence type="ECO:0000256" key="1">
    <source>
        <dbReference type="ARBA" id="ARBA00005417"/>
    </source>
</evidence>
<dbReference type="PANTHER" id="PTHR43776:SF7">
    <property type="entry name" value="D,D-DIPEPTIDE TRANSPORT ATP-BINDING PROTEIN DDPF-RELATED"/>
    <property type="match status" value="1"/>
</dbReference>
<reference evidence="7" key="2">
    <citation type="submission" date="2020-09" db="EMBL/GenBank/DDBJ databases">
        <authorList>
            <person name="Sun Q."/>
            <person name="Ohkuma M."/>
        </authorList>
    </citation>
    <scope>NUCLEOTIDE SEQUENCE</scope>
    <source>
        <strain evidence="7">JCM 3090</strain>
    </source>
</reference>
<feature type="region of interest" description="Disordered" evidence="5">
    <location>
        <begin position="384"/>
        <end position="517"/>
    </location>
</feature>
<comment type="caution">
    <text evidence="7">The sequence shown here is derived from an EMBL/GenBank/DDBJ whole genome shotgun (WGS) entry which is preliminary data.</text>
</comment>
<keyword evidence="3" id="KW-0547">Nucleotide-binding</keyword>
<comment type="similarity">
    <text evidence="1">Belongs to the ABC transporter superfamily.</text>
</comment>
<dbReference type="PANTHER" id="PTHR43776">
    <property type="entry name" value="TRANSPORT ATP-BINDING PROTEIN"/>
    <property type="match status" value="1"/>
</dbReference>
<dbReference type="NCBIfam" id="NF008453">
    <property type="entry name" value="PRK11308.1"/>
    <property type="match status" value="1"/>
</dbReference>
<evidence type="ECO:0000256" key="5">
    <source>
        <dbReference type="SAM" id="MobiDB-lite"/>
    </source>
</evidence>
<dbReference type="Gene3D" id="3.40.50.300">
    <property type="entry name" value="P-loop containing nucleotide triphosphate hydrolases"/>
    <property type="match status" value="1"/>
</dbReference>
<evidence type="ECO:0000256" key="2">
    <source>
        <dbReference type="ARBA" id="ARBA00022448"/>
    </source>
</evidence>
<dbReference type="InterPro" id="IPR027417">
    <property type="entry name" value="P-loop_NTPase"/>
</dbReference>
<feature type="compositionally biased region" description="Pro residues" evidence="5">
    <location>
        <begin position="449"/>
        <end position="459"/>
    </location>
</feature>
<dbReference type="Proteomes" id="UP000649739">
    <property type="component" value="Unassembled WGS sequence"/>
</dbReference>
<evidence type="ECO:0000313" key="8">
    <source>
        <dbReference type="Proteomes" id="UP000649739"/>
    </source>
</evidence>
<keyword evidence="4" id="KW-0067">ATP-binding</keyword>
<feature type="compositionally biased region" description="Low complexity" evidence="5">
    <location>
        <begin position="418"/>
        <end position="448"/>
    </location>
</feature>
<evidence type="ECO:0000259" key="6">
    <source>
        <dbReference type="PROSITE" id="PS50893"/>
    </source>
</evidence>
<gene>
    <name evidence="7" type="ORF">GCM10010123_44490</name>
</gene>
<reference evidence="7" key="1">
    <citation type="journal article" date="2014" name="Int. J. Syst. Evol. Microbiol.">
        <title>Complete genome sequence of Corynebacterium casei LMG S-19264T (=DSM 44701T), isolated from a smear-ripened cheese.</title>
        <authorList>
            <consortium name="US DOE Joint Genome Institute (JGI-PGF)"/>
            <person name="Walter F."/>
            <person name="Albersmeier A."/>
            <person name="Kalinowski J."/>
            <person name="Ruckert C."/>
        </authorList>
    </citation>
    <scope>NUCLEOTIDE SEQUENCE</scope>
    <source>
        <strain evidence="7">JCM 3090</strain>
    </source>
</reference>
<dbReference type="SUPFAM" id="SSF52540">
    <property type="entry name" value="P-loop containing nucleoside triphosphate hydrolases"/>
    <property type="match status" value="1"/>
</dbReference>
<keyword evidence="8" id="KW-1185">Reference proteome</keyword>
<evidence type="ECO:0000256" key="4">
    <source>
        <dbReference type="ARBA" id="ARBA00022840"/>
    </source>
</evidence>
<dbReference type="GO" id="GO:0016887">
    <property type="term" value="F:ATP hydrolysis activity"/>
    <property type="evidence" value="ECO:0007669"/>
    <property type="project" value="InterPro"/>
</dbReference>
<keyword evidence="2" id="KW-0813">Transport</keyword>
<dbReference type="GO" id="GO:0005524">
    <property type="term" value="F:ATP binding"/>
    <property type="evidence" value="ECO:0007669"/>
    <property type="project" value="UniProtKB-KW"/>
</dbReference>
<dbReference type="Pfam" id="PF08352">
    <property type="entry name" value="oligo_HPY"/>
    <property type="match status" value="1"/>
</dbReference>
<dbReference type="CDD" id="cd03257">
    <property type="entry name" value="ABC_NikE_OppD_transporters"/>
    <property type="match status" value="1"/>
</dbReference>
<dbReference type="InterPro" id="IPR050319">
    <property type="entry name" value="ABC_transp_ATP-bind"/>
</dbReference>
<dbReference type="GO" id="GO:0055085">
    <property type="term" value="P:transmembrane transport"/>
    <property type="evidence" value="ECO:0007669"/>
    <property type="project" value="UniProtKB-ARBA"/>
</dbReference>
<dbReference type="GO" id="GO:0015833">
    <property type="term" value="P:peptide transport"/>
    <property type="evidence" value="ECO:0007669"/>
    <property type="project" value="InterPro"/>
</dbReference>
<evidence type="ECO:0000313" key="7">
    <source>
        <dbReference type="EMBL" id="GGK09692.1"/>
    </source>
</evidence>
<dbReference type="FunFam" id="3.40.50.300:FF:000016">
    <property type="entry name" value="Oligopeptide ABC transporter ATP-binding component"/>
    <property type="match status" value="1"/>
</dbReference>
<dbReference type="InterPro" id="IPR017871">
    <property type="entry name" value="ABC_transporter-like_CS"/>
</dbReference>
<feature type="domain" description="ABC transporter" evidence="6">
    <location>
        <begin position="20"/>
        <end position="260"/>
    </location>
</feature>
<dbReference type="PROSITE" id="PS00211">
    <property type="entry name" value="ABC_TRANSPORTER_1"/>
    <property type="match status" value="1"/>
</dbReference>
<dbReference type="EMBL" id="BMQB01000013">
    <property type="protein sequence ID" value="GGK09692.1"/>
    <property type="molecule type" value="Genomic_DNA"/>
</dbReference>